<reference evidence="1 2" key="1">
    <citation type="submission" date="2016-03" db="EMBL/GenBank/DDBJ databases">
        <authorList>
            <person name="Ploux O."/>
        </authorList>
    </citation>
    <scope>NUCLEOTIDE SEQUENCE [LARGE SCALE GENOMIC DNA]</scope>
    <source>
        <strain evidence="1 2">UAMH 11012</strain>
    </source>
</reference>
<keyword evidence="2" id="KW-1185">Reference proteome</keyword>
<evidence type="ECO:0000313" key="1">
    <source>
        <dbReference type="EMBL" id="CZR57733.1"/>
    </source>
</evidence>
<protein>
    <submittedName>
        <fullName evidence="1">Uncharacterized protein</fullName>
    </submittedName>
</protein>
<evidence type="ECO:0000313" key="2">
    <source>
        <dbReference type="Proteomes" id="UP000184330"/>
    </source>
</evidence>
<name>A0A1L7WY91_9HELO</name>
<accession>A0A1L7WY91</accession>
<gene>
    <name evidence="1" type="ORF">PAC_07622</name>
</gene>
<sequence length="251" mass="28403">MFSPLGFPDRGSLCLRLLTLDLASTTNSFSQQKQQLRLPTRLTKTENALQQSSFINRTGQTVALNMVRGSFLIKLRVTAESFAPLHAMRARYDTSCIAPYDYGTIGVMANFLRGSEYDNSRILKTTLSRTASQRAPFDLNLTYPFRNLGLYKYLEFNLRDTLGLEHFHKSASRGLPLRVVPRHENMSERRGSKPRIVIVKLYDAVEADRIVEDLQKTHPNGFGSAKVDAFLLMEKDGENKDISITVYPFTG</sequence>
<organism evidence="1 2">
    <name type="scientific">Phialocephala subalpina</name>
    <dbReference type="NCBI Taxonomy" id="576137"/>
    <lineage>
        <taxon>Eukaryota</taxon>
        <taxon>Fungi</taxon>
        <taxon>Dikarya</taxon>
        <taxon>Ascomycota</taxon>
        <taxon>Pezizomycotina</taxon>
        <taxon>Leotiomycetes</taxon>
        <taxon>Helotiales</taxon>
        <taxon>Mollisiaceae</taxon>
        <taxon>Phialocephala</taxon>
        <taxon>Phialocephala fortinii species complex</taxon>
    </lineage>
</organism>
<dbReference type="AlphaFoldDB" id="A0A1L7WY91"/>
<proteinExistence type="predicted"/>
<dbReference type="Proteomes" id="UP000184330">
    <property type="component" value="Unassembled WGS sequence"/>
</dbReference>
<dbReference type="EMBL" id="FJOG01000010">
    <property type="protein sequence ID" value="CZR57733.1"/>
    <property type="molecule type" value="Genomic_DNA"/>
</dbReference>